<accession>A0ABV0JFJ6</accession>
<protein>
    <recommendedName>
        <fullName evidence="4">UBA domain-containing protein</fullName>
    </recommendedName>
</protein>
<dbReference type="EMBL" id="JAMPKM010000019">
    <property type="protein sequence ID" value="MEP0820073.1"/>
    <property type="molecule type" value="Genomic_DNA"/>
</dbReference>
<evidence type="ECO:0000313" key="2">
    <source>
        <dbReference type="EMBL" id="MEP0820073.1"/>
    </source>
</evidence>
<evidence type="ECO:0000256" key="1">
    <source>
        <dbReference type="SAM" id="SignalP"/>
    </source>
</evidence>
<sequence>MSPRRTLICTFSALTSGIFGACMGGQLSLATQNRTCETQFWGPKLVCQAAGAPGAVWRGSLTGLWTGAVLGAFVAGLATRKVPASPTLIIHPSNQPVQSATEGASVVPAITSEPATLATPVALTSLQAEVLYCLLALLTTKQISSETVEAESNTAIASPNLVELKTWAEDIARSQPDTYDVTQLPSLQSATVDEARHLLVEAGFSVQAVDQAWQLLQASGQMPPQA</sequence>
<dbReference type="Proteomes" id="UP001464891">
    <property type="component" value="Unassembled WGS sequence"/>
</dbReference>
<feature type="chain" id="PRO_5047536293" description="UBA domain-containing protein" evidence="1">
    <location>
        <begin position="22"/>
        <end position="226"/>
    </location>
</feature>
<comment type="caution">
    <text evidence="2">The sequence shown here is derived from an EMBL/GenBank/DDBJ whole genome shotgun (WGS) entry which is preliminary data.</text>
</comment>
<evidence type="ECO:0000313" key="3">
    <source>
        <dbReference type="Proteomes" id="UP001464891"/>
    </source>
</evidence>
<gene>
    <name evidence="2" type="ORF">NC998_23495</name>
</gene>
<keyword evidence="1" id="KW-0732">Signal</keyword>
<dbReference type="PROSITE" id="PS51257">
    <property type="entry name" value="PROKAR_LIPOPROTEIN"/>
    <property type="match status" value="1"/>
</dbReference>
<reference evidence="2 3" key="1">
    <citation type="submission" date="2022-04" db="EMBL/GenBank/DDBJ databases">
        <title>Positive selection, recombination, and allopatry shape intraspecific diversity of widespread and dominant cyanobacteria.</title>
        <authorList>
            <person name="Wei J."/>
            <person name="Shu W."/>
            <person name="Hu C."/>
        </authorList>
    </citation>
    <scope>NUCLEOTIDE SEQUENCE [LARGE SCALE GENOMIC DNA]</scope>
    <source>
        <strain evidence="2 3">GB2-A4</strain>
    </source>
</reference>
<organism evidence="2 3">
    <name type="scientific">Trichocoleus desertorum GB2-A4</name>
    <dbReference type="NCBI Taxonomy" id="2933944"/>
    <lineage>
        <taxon>Bacteria</taxon>
        <taxon>Bacillati</taxon>
        <taxon>Cyanobacteriota</taxon>
        <taxon>Cyanophyceae</taxon>
        <taxon>Leptolyngbyales</taxon>
        <taxon>Trichocoleusaceae</taxon>
        <taxon>Trichocoleus</taxon>
    </lineage>
</organism>
<feature type="signal peptide" evidence="1">
    <location>
        <begin position="1"/>
        <end position="21"/>
    </location>
</feature>
<dbReference type="RefSeq" id="WP_199299109.1">
    <property type="nucleotide sequence ID" value="NZ_JAMPKM010000019.1"/>
</dbReference>
<keyword evidence="3" id="KW-1185">Reference proteome</keyword>
<evidence type="ECO:0008006" key="4">
    <source>
        <dbReference type="Google" id="ProtNLM"/>
    </source>
</evidence>
<proteinExistence type="predicted"/>
<name>A0ABV0JFJ6_9CYAN</name>